<keyword evidence="6" id="KW-0597">Phosphoprotein</keyword>
<dbReference type="PROSITE" id="PS00676">
    <property type="entry name" value="SIGMA54_INTERACT_2"/>
    <property type="match status" value="1"/>
</dbReference>
<evidence type="ECO:0000259" key="7">
    <source>
        <dbReference type="PROSITE" id="PS50045"/>
    </source>
</evidence>
<dbReference type="InterPro" id="IPR001789">
    <property type="entry name" value="Sig_transdc_resp-reg_receiver"/>
</dbReference>
<dbReference type="Pfam" id="PF00158">
    <property type="entry name" value="Sigma54_activat"/>
    <property type="match status" value="1"/>
</dbReference>
<dbReference type="InterPro" id="IPR027417">
    <property type="entry name" value="P-loop_NTPase"/>
</dbReference>
<dbReference type="Pfam" id="PF00072">
    <property type="entry name" value="Response_reg"/>
    <property type="match status" value="1"/>
</dbReference>
<dbReference type="Pfam" id="PF02954">
    <property type="entry name" value="HTH_8"/>
    <property type="match status" value="1"/>
</dbReference>
<sequence length="455" mass="50305">MAERCRVIFVDDEASVRLAVEQWLGLVGVEVVMCASARDALAKLPVEDAILVTDVKMPETDGIELLRIAVRQDADRPVVLLTGHGDIAMAVEAMRGGAYDFVEKPFEPDRLVETIRRACEKWRLVLENRRLRAQLHGKVGIESRIIGTSPAIETLRRSVLDLASTHVNVVIRGETGTGKELVARCLHDFGQRAAQPFVAINCGAVPETMFESEFFGHEVGAFTGAVARRVGKFEHANGGTLFMDEIESMPIALQVKTLRALQEQAVERLGSHKSIRVDVRTVAAAKVDLLGEVHAGRFREDLYYRLDVAELHIPPLRERKEDIPLLFEFMASEAAALHGREPRPLADADLRQLLAHDWPGNVRELKNAAERHAIGIGSGVVSVSPAAPSSATPIDAPVRESLSAQVEQFERTCIEGALKTCRGDIKATMELLNLPRRTLNEKMARYGIDRRKFAR</sequence>
<dbReference type="InterPro" id="IPR002078">
    <property type="entry name" value="Sigma_54_int"/>
</dbReference>
<dbReference type="InterPro" id="IPR011006">
    <property type="entry name" value="CheY-like_superfamily"/>
</dbReference>
<dbReference type="Proteomes" id="UP001379533">
    <property type="component" value="Chromosome"/>
</dbReference>
<proteinExistence type="predicted"/>
<dbReference type="SUPFAM" id="SSF52540">
    <property type="entry name" value="P-loop containing nucleoside triphosphate hydrolases"/>
    <property type="match status" value="1"/>
</dbReference>
<evidence type="ECO:0000256" key="5">
    <source>
        <dbReference type="ARBA" id="ARBA00023163"/>
    </source>
</evidence>
<dbReference type="SUPFAM" id="SSF46689">
    <property type="entry name" value="Homeodomain-like"/>
    <property type="match status" value="1"/>
</dbReference>
<keyword evidence="1" id="KW-0547">Nucleotide-binding</keyword>
<evidence type="ECO:0000256" key="3">
    <source>
        <dbReference type="ARBA" id="ARBA00023015"/>
    </source>
</evidence>
<keyword evidence="2" id="KW-0067">ATP-binding</keyword>
<evidence type="ECO:0000256" key="2">
    <source>
        <dbReference type="ARBA" id="ARBA00022840"/>
    </source>
</evidence>
<evidence type="ECO:0000256" key="4">
    <source>
        <dbReference type="ARBA" id="ARBA00023125"/>
    </source>
</evidence>
<dbReference type="PROSITE" id="PS00688">
    <property type="entry name" value="SIGMA54_INTERACT_3"/>
    <property type="match status" value="1"/>
</dbReference>
<dbReference type="CDD" id="cd00009">
    <property type="entry name" value="AAA"/>
    <property type="match status" value="1"/>
</dbReference>
<keyword evidence="4" id="KW-0238">DNA-binding</keyword>
<dbReference type="CDD" id="cd17549">
    <property type="entry name" value="REC_DctD-like"/>
    <property type="match status" value="1"/>
</dbReference>
<dbReference type="Gene3D" id="1.10.8.60">
    <property type="match status" value="1"/>
</dbReference>
<dbReference type="InterPro" id="IPR002197">
    <property type="entry name" value="HTH_Fis"/>
</dbReference>
<dbReference type="SUPFAM" id="SSF52172">
    <property type="entry name" value="CheY-like"/>
    <property type="match status" value="1"/>
</dbReference>
<gene>
    <name evidence="9" type="ORF">LZC95_48140</name>
</gene>
<protein>
    <submittedName>
        <fullName evidence="9">Sigma-54 dependent transcriptional regulator</fullName>
    </submittedName>
</protein>
<keyword evidence="10" id="KW-1185">Reference proteome</keyword>
<dbReference type="PROSITE" id="PS50045">
    <property type="entry name" value="SIGMA54_INTERACT_4"/>
    <property type="match status" value="1"/>
</dbReference>
<dbReference type="SMART" id="SM00448">
    <property type="entry name" value="REC"/>
    <property type="match status" value="1"/>
</dbReference>
<dbReference type="PROSITE" id="PS50110">
    <property type="entry name" value="RESPONSE_REGULATORY"/>
    <property type="match status" value="1"/>
</dbReference>
<feature type="domain" description="Response regulatory" evidence="8">
    <location>
        <begin position="6"/>
        <end position="119"/>
    </location>
</feature>
<name>A0ABZ2K7X7_9BACT</name>
<keyword evidence="5" id="KW-0804">Transcription</keyword>
<dbReference type="InterPro" id="IPR058031">
    <property type="entry name" value="AAA_lid_NorR"/>
</dbReference>
<dbReference type="PANTHER" id="PTHR32071">
    <property type="entry name" value="TRANSCRIPTIONAL REGULATORY PROTEIN"/>
    <property type="match status" value="1"/>
</dbReference>
<dbReference type="InterPro" id="IPR025943">
    <property type="entry name" value="Sigma_54_int_dom_ATP-bd_2"/>
</dbReference>
<dbReference type="RefSeq" id="WP_394844806.1">
    <property type="nucleotide sequence ID" value="NZ_CP089982.1"/>
</dbReference>
<evidence type="ECO:0000259" key="8">
    <source>
        <dbReference type="PROSITE" id="PS50110"/>
    </source>
</evidence>
<feature type="domain" description="Sigma-54 factor interaction" evidence="7">
    <location>
        <begin position="145"/>
        <end position="374"/>
    </location>
</feature>
<dbReference type="InterPro" id="IPR025944">
    <property type="entry name" value="Sigma_54_int_dom_CS"/>
</dbReference>
<dbReference type="Gene3D" id="3.40.50.300">
    <property type="entry name" value="P-loop containing nucleotide triphosphate hydrolases"/>
    <property type="match status" value="1"/>
</dbReference>
<keyword evidence="3" id="KW-0805">Transcription regulation</keyword>
<evidence type="ECO:0000256" key="6">
    <source>
        <dbReference type="PROSITE-ProRule" id="PRU00169"/>
    </source>
</evidence>
<dbReference type="InterPro" id="IPR003593">
    <property type="entry name" value="AAA+_ATPase"/>
</dbReference>
<dbReference type="InterPro" id="IPR009057">
    <property type="entry name" value="Homeodomain-like_sf"/>
</dbReference>
<dbReference type="PROSITE" id="PS00675">
    <property type="entry name" value="SIGMA54_INTERACT_1"/>
    <property type="match status" value="1"/>
</dbReference>
<dbReference type="Gene3D" id="1.10.10.60">
    <property type="entry name" value="Homeodomain-like"/>
    <property type="match status" value="1"/>
</dbReference>
<evidence type="ECO:0000256" key="1">
    <source>
        <dbReference type="ARBA" id="ARBA00022741"/>
    </source>
</evidence>
<feature type="modified residue" description="4-aspartylphosphate" evidence="6">
    <location>
        <position position="54"/>
    </location>
</feature>
<organism evidence="9 10">
    <name type="scientific">Pendulispora brunnea</name>
    <dbReference type="NCBI Taxonomy" id="2905690"/>
    <lineage>
        <taxon>Bacteria</taxon>
        <taxon>Pseudomonadati</taxon>
        <taxon>Myxococcota</taxon>
        <taxon>Myxococcia</taxon>
        <taxon>Myxococcales</taxon>
        <taxon>Sorangiineae</taxon>
        <taxon>Pendulisporaceae</taxon>
        <taxon>Pendulispora</taxon>
    </lineage>
</organism>
<dbReference type="InterPro" id="IPR025662">
    <property type="entry name" value="Sigma_54_int_dom_ATP-bd_1"/>
</dbReference>
<reference evidence="9 10" key="1">
    <citation type="submission" date="2021-12" db="EMBL/GenBank/DDBJ databases">
        <title>Discovery of the Pendulisporaceae a myxobacterial family with distinct sporulation behavior and unique specialized metabolism.</title>
        <authorList>
            <person name="Garcia R."/>
            <person name="Popoff A."/>
            <person name="Bader C.D."/>
            <person name="Loehr J."/>
            <person name="Walesch S."/>
            <person name="Walt C."/>
            <person name="Boldt J."/>
            <person name="Bunk B."/>
            <person name="Haeckl F.J.F.P.J."/>
            <person name="Gunesch A.P."/>
            <person name="Birkelbach J."/>
            <person name="Nuebel U."/>
            <person name="Pietschmann T."/>
            <person name="Bach T."/>
            <person name="Mueller R."/>
        </authorList>
    </citation>
    <scope>NUCLEOTIDE SEQUENCE [LARGE SCALE GENOMIC DNA]</scope>
    <source>
        <strain evidence="9 10">MSr12523</strain>
    </source>
</reference>
<dbReference type="PANTHER" id="PTHR32071:SF57">
    <property type="entry name" value="C4-DICARBOXYLATE TRANSPORT TRANSCRIPTIONAL REGULATORY PROTEIN DCTD"/>
    <property type="match status" value="1"/>
</dbReference>
<evidence type="ECO:0000313" key="10">
    <source>
        <dbReference type="Proteomes" id="UP001379533"/>
    </source>
</evidence>
<dbReference type="Gene3D" id="3.40.50.2300">
    <property type="match status" value="1"/>
</dbReference>
<dbReference type="Pfam" id="PF25601">
    <property type="entry name" value="AAA_lid_14"/>
    <property type="match status" value="1"/>
</dbReference>
<dbReference type="EMBL" id="CP089982">
    <property type="protein sequence ID" value="WXA94204.1"/>
    <property type="molecule type" value="Genomic_DNA"/>
</dbReference>
<accession>A0ABZ2K7X7</accession>
<evidence type="ECO:0000313" key="9">
    <source>
        <dbReference type="EMBL" id="WXA94204.1"/>
    </source>
</evidence>
<dbReference type="SMART" id="SM00382">
    <property type="entry name" value="AAA"/>
    <property type="match status" value="1"/>
</dbReference>